<proteinExistence type="predicted"/>
<name>A0A9Q3CTG7_9BASI</name>
<gene>
    <name evidence="1" type="ORF">O181_030739</name>
</gene>
<organism evidence="1 2">
    <name type="scientific">Austropuccinia psidii MF-1</name>
    <dbReference type="NCBI Taxonomy" id="1389203"/>
    <lineage>
        <taxon>Eukaryota</taxon>
        <taxon>Fungi</taxon>
        <taxon>Dikarya</taxon>
        <taxon>Basidiomycota</taxon>
        <taxon>Pucciniomycotina</taxon>
        <taxon>Pucciniomycetes</taxon>
        <taxon>Pucciniales</taxon>
        <taxon>Sphaerophragmiaceae</taxon>
        <taxon>Austropuccinia</taxon>
    </lineage>
</organism>
<reference evidence="1" key="1">
    <citation type="submission" date="2021-03" db="EMBL/GenBank/DDBJ databases">
        <title>Draft genome sequence of rust myrtle Austropuccinia psidii MF-1, a brazilian biotype.</title>
        <authorList>
            <person name="Quecine M.C."/>
            <person name="Pachon D.M.R."/>
            <person name="Bonatelli M.L."/>
            <person name="Correr F.H."/>
            <person name="Franceschini L.M."/>
            <person name="Leite T.F."/>
            <person name="Margarido G.R.A."/>
            <person name="Almeida C.A."/>
            <person name="Ferrarezi J.A."/>
            <person name="Labate C.A."/>
        </authorList>
    </citation>
    <scope>NUCLEOTIDE SEQUENCE</scope>
    <source>
        <strain evidence="1">MF-1</strain>
    </source>
</reference>
<evidence type="ECO:0000313" key="2">
    <source>
        <dbReference type="Proteomes" id="UP000765509"/>
    </source>
</evidence>
<sequence>MAYGPRTIEAIGGLYGPNLPFRTQTPFTKGVGQRTLINLEGPEAPGRVNDPPGPELRYWPGGWWDWELAKKANYAGYGLGL</sequence>
<dbReference type="AlphaFoldDB" id="A0A9Q3CTG7"/>
<protein>
    <submittedName>
        <fullName evidence="1">Uncharacterized protein</fullName>
    </submittedName>
</protein>
<accession>A0A9Q3CTG7</accession>
<dbReference type="Proteomes" id="UP000765509">
    <property type="component" value="Unassembled WGS sequence"/>
</dbReference>
<keyword evidence="2" id="KW-1185">Reference proteome</keyword>
<evidence type="ECO:0000313" key="1">
    <source>
        <dbReference type="EMBL" id="MBW0491024.1"/>
    </source>
</evidence>
<comment type="caution">
    <text evidence="1">The sequence shown here is derived from an EMBL/GenBank/DDBJ whole genome shotgun (WGS) entry which is preliminary data.</text>
</comment>
<dbReference type="EMBL" id="AVOT02010873">
    <property type="protein sequence ID" value="MBW0491024.1"/>
    <property type="molecule type" value="Genomic_DNA"/>
</dbReference>